<protein>
    <recommendedName>
        <fullName evidence="4">META domain-containing protein</fullName>
    </recommendedName>
</protein>
<gene>
    <name evidence="2" type="ORF">F0U44_05000</name>
</gene>
<dbReference type="InterPro" id="IPR015943">
    <property type="entry name" value="WD40/YVTN_repeat-like_dom_sf"/>
</dbReference>
<feature type="chain" id="PRO_5023139486" description="META domain-containing protein" evidence="1">
    <location>
        <begin position="24"/>
        <end position="200"/>
    </location>
</feature>
<dbReference type="InterPro" id="IPR011047">
    <property type="entry name" value="Quinoprotein_ADH-like_sf"/>
</dbReference>
<proteinExistence type="predicted"/>
<reference evidence="2 3" key="1">
    <citation type="submission" date="2019-09" db="EMBL/GenBank/DDBJ databases">
        <title>Nocardioides panacisoli sp. nov., isolated from the soil of a ginseng field.</title>
        <authorList>
            <person name="Cho C."/>
        </authorList>
    </citation>
    <scope>NUCLEOTIDE SEQUENCE [LARGE SCALE GENOMIC DNA]</scope>
    <source>
        <strain evidence="2 3">BN130099</strain>
    </source>
</reference>
<name>A0A5B1LPY8_9ACTN</name>
<dbReference type="Gene3D" id="2.130.10.10">
    <property type="entry name" value="YVTN repeat-like/Quinoprotein amine dehydrogenase"/>
    <property type="match status" value="1"/>
</dbReference>
<dbReference type="SUPFAM" id="SSF50998">
    <property type="entry name" value="Quinoprotein alcohol dehydrogenase-like"/>
    <property type="match status" value="1"/>
</dbReference>
<comment type="caution">
    <text evidence="2">The sequence shown here is derived from an EMBL/GenBank/DDBJ whole genome shotgun (WGS) entry which is preliminary data.</text>
</comment>
<dbReference type="EMBL" id="VUJV01000001">
    <property type="protein sequence ID" value="KAA1421637.1"/>
    <property type="molecule type" value="Genomic_DNA"/>
</dbReference>
<organism evidence="2 3">
    <name type="scientific">Nocardioides humilatus</name>
    <dbReference type="NCBI Taxonomy" id="2607660"/>
    <lineage>
        <taxon>Bacteria</taxon>
        <taxon>Bacillati</taxon>
        <taxon>Actinomycetota</taxon>
        <taxon>Actinomycetes</taxon>
        <taxon>Propionibacteriales</taxon>
        <taxon>Nocardioidaceae</taxon>
        <taxon>Nocardioides</taxon>
    </lineage>
</organism>
<dbReference type="Proteomes" id="UP000325003">
    <property type="component" value="Unassembled WGS sequence"/>
</dbReference>
<dbReference type="PROSITE" id="PS51257">
    <property type="entry name" value="PROKAR_LIPOPROTEIN"/>
    <property type="match status" value="1"/>
</dbReference>
<evidence type="ECO:0008006" key="4">
    <source>
        <dbReference type="Google" id="ProtNLM"/>
    </source>
</evidence>
<dbReference type="AlphaFoldDB" id="A0A5B1LPY8"/>
<keyword evidence="1" id="KW-0732">Signal</keyword>
<evidence type="ECO:0000313" key="2">
    <source>
        <dbReference type="EMBL" id="KAA1421637.1"/>
    </source>
</evidence>
<keyword evidence="3" id="KW-1185">Reference proteome</keyword>
<evidence type="ECO:0000313" key="3">
    <source>
        <dbReference type="Proteomes" id="UP000325003"/>
    </source>
</evidence>
<feature type="signal peptide" evidence="1">
    <location>
        <begin position="1"/>
        <end position="23"/>
    </location>
</feature>
<sequence>MASLLRAMPLVALLLVTAGCEEAGDPTDDESGGTLQREAVIHRNARVVWSAEIDPSSAVTSAVVAGDWVLVATTNTATDAGAVIGFDDTGRQWWDTETGSGDPGLTVLADGLVRECAGSNEGDVLDRTTGDVIRTGAECPEAPADDVYAVEESELVVYDDIEHSHEKFRIALRDHDAVAFAVEGGVVTFSADAQQVRSYR</sequence>
<evidence type="ECO:0000256" key="1">
    <source>
        <dbReference type="SAM" id="SignalP"/>
    </source>
</evidence>
<dbReference type="RefSeq" id="WP_149727097.1">
    <property type="nucleotide sequence ID" value="NZ_VUJV01000001.1"/>
</dbReference>
<reference evidence="2 3" key="2">
    <citation type="submission" date="2019-09" db="EMBL/GenBank/DDBJ databases">
        <authorList>
            <person name="Jin C."/>
        </authorList>
    </citation>
    <scope>NUCLEOTIDE SEQUENCE [LARGE SCALE GENOMIC DNA]</scope>
    <source>
        <strain evidence="2 3">BN130099</strain>
    </source>
</reference>
<accession>A0A5B1LPY8</accession>